<protein>
    <submittedName>
        <fullName evidence="4">Uncharacterized protein</fullName>
    </submittedName>
</protein>
<evidence type="ECO:0000313" key="4">
    <source>
        <dbReference type="EMBL" id="EDW10492.1"/>
    </source>
</evidence>
<dbReference type="PhylomeDB" id="B4KS56"/>
<dbReference type="PANTHER" id="PTHR10887">
    <property type="entry name" value="DNA2/NAM7 HELICASE FAMILY"/>
    <property type="match status" value="1"/>
</dbReference>
<proteinExistence type="predicted"/>
<dbReference type="SUPFAM" id="SSF52540">
    <property type="entry name" value="P-loop containing nucleoside triphosphate hydrolases"/>
    <property type="match status" value="1"/>
</dbReference>
<dbReference type="InterPro" id="IPR045055">
    <property type="entry name" value="DNA2/NAM7-like"/>
</dbReference>
<evidence type="ECO:0000256" key="1">
    <source>
        <dbReference type="ARBA" id="ARBA00023158"/>
    </source>
</evidence>
<dbReference type="PANTHER" id="PTHR10887:SF419">
    <property type="entry name" value="RNA HELICASE MOV10L1"/>
    <property type="match status" value="1"/>
</dbReference>
<dbReference type="KEGG" id="dmo:Dmoj_GI18513"/>
<dbReference type="EMBL" id="CH933808">
    <property type="protein sequence ID" value="EDW10492.1"/>
    <property type="molecule type" value="Genomic_DNA"/>
</dbReference>
<evidence type="ECO:0000259" key="3">
    <source>
        <dbReference type="Pfam" id="PF13087"/>
    </source>
</evidence>
<dbReference type="OrthoDB" id="6513042at2759"/>
<dbReference type="Proteomes" id="UP000009192">
    <property type="component" value="Unassembled WGS sequence"/>
</dbReference>
<dbReference type="InterPro" id="IPR047187">
    <property type="entry name" value="SF1_C_Upf1"/>
</dbReference>
<keyword evidence="5" id="KW-1185">Reference proteome</keyword>
<dbReference type="GO" id="GO:0005829">
    <property type="term" value="C:cytosol"/>
    <property type="evidence" value="ECO:0007669"/>
    <property type="project" value="TreeGrafter"/>
</dbReference>
<dbReference type="InParanoid" id="B4KS56"/>
<organism evidence="4 5">
    <name type="scientific">Drosophila mojavensis</name>
    <name type="common">Fruit fly</name>
    <dbReference type="NCBI Taxonomy" id="7230"/>
    <lineage>
        <taxon>Eukaryota</taxon>
        <taxon>Metazoa</taxon>
        <taxon>Ecdysozoa</taxon>
        <taxon>Arthropoda</taxon>
        <taxon>Hexapoda</taxon>
        <taxon>Insecta</taxon>
        <taxon>Pterygota</taxon>
        <taxon>Neoptera</taxon>
        <taxon>Endopterygota</taxon>
        <taxon>Diptera</taxon>
        <taxon>Brachycera</taxon>
        <taxon>Muscomorpha</taxon>
        <taxon>Ephydroidea</taxon>
        <taxon>Drosophilidae</taxon>
        <taxon>Drosophila</taxon>
    </lineage>
</organism>
<dbReference type="CDD" id="cd18038">
    <property type="entry name" value="DEXXQc_Helz-like"/>
    <property type="match status" value="1"/>
</dbReference>
<dbReference type="AlphaFoldDB" id="B4KS56"/>
<feature type="domain" description="DNA2/NAM7 helicase-like C-terminal" evidence="3">
    <location>
        <begin position="403"/>
        <end position="608"/>
    </location>
</feature>
<feature type="domain" description="DNA2/NAM7 helicase helicase" evidence="2">
    <location>
        <begin position="324"/>
        <end position="394"/>
    </location>
</feature>
<keyword evidence="1" id="KW-0943">RNA-mediated gene silencing</keyword>
<gene>
    <name evidence="4" type="primary">Dmoj\GI18513</name>
    <name evidence="4" type="ORF">Dmoj_GI18513</name>
</gene>
<dbReference type="GO" id="GO:0035194">
    <property type="term" value="P:regulatory ncRNA-mediated post-transcriptional gene silencing"/>
    <property type="evidence" value="ECO:0007669"/>
    <property type="project" value="TreeGrafter"/>
</dbReference>
<reference evidence="4 5" key="1">
    <citation type="journal article" date="2007" name="Nature">
        <title>Evolution of genes and genomes on the Drosophila phylogeny.</title>
        <authorList>
            <consortium name="Drosophila 12 Genomes Consortium"/>
            <person name="Clark A.G."/>
            <person name="Eisen M.B."/>
            <person name="Smith D.R."/>
            <person name="Bergman C.M."/>
            <person name="Oliver B."/>
            <person name="Markow T.A."/>
            <person name="Kaufman T.C."/>
            <person name="Kellis M."/>
            <person name="Gelbart W."/>
            <person name="Iyer V.N."/>
            <person name="Pollard D.A."/>
            <person name="Sackton T.B."/>
            <person name="Larracuente A.M."/>
            <person name="Singh N.D."/>
            <person name="Abad J.P."/>
            <person name="Abt D.N."/>
            <person name="Adryan B."/>
            <person name="Aguade M."/>
            <person name="Akashi H."/>
            <person name="Anderson W.W."/>
            <person name="Aquadro C.F."/>
            <person name="Ardell D.H."/>
            <person name="Arguello R."/>
            <person name="Artieri C.G."/>
            <person name="Barbash D.A."/>
            <person name="Barker D."/>
            <person name="Barsanti P."/>
            <person name="Batterham P."/>
            <person name="Batzoglou S."/>
            <person name="Begun D."/>
            <person name="Bhutkar A."/>
            <person name="Blanco E."/>
            <person name="Bosak S.A."/>
            <person name="Bradley R.K."/>
            <person name="Brand A.D."/>
            <person name="Brent M.R."/>
            <person name="Brooks A.N."/>
            <person name="Brown R.H."/>
            <person name="Butlin R.K."/>
            <person name="Caggese C."/>
            <person name="Calvi B.R."/>
            <person name="Bernardo de Carvalho A."/>
            <person name="Caspi A."/>
            <person name="Castrezana S."/>
            <person name="Celniker S.E."/>
            <person name="Chang J.L."/>
            <person name="Chapple C."/>
            <person name="Chatterji S."/>
            <person name="Chinwalla A."/>
            <person name="Civetta A."/>
            <person name="Clifton S.W."/>
            <person name="Comeron J.M."/>
            <person name="Costello J.C."/>
            <person name="Coyne J.A."/>
            <person name="Daub J."/>
            <person name="David R.G."/>
            <person name="Delcher A.L."/>
            <person name="Delehaunty K."/>
            <person name="Do C.B."/>
            <person name="Ebling H."/>
            <person name="Edwards K."/>
            <person name="Eickbush T."/>
            <person name="Evans J.D."/>
            <person name="Filipski A."/>
            <person name="Findeiss S."/>
            <person name="Freyhult E."/>
            <person name="Fulton L."/>
            <person name="Fulton R."/>
            <person name="Garcia A.C."/>
            <person name="Gardiner A."/>
            <person name="Garfield D.A."/>
            <person name="Garvin B.E."/>
            <person name="Gibson G."/>
            <person name="Gilbert D."/>
            <person name="Gnerre S."/>
            <person name="Godfrey J."/>
            <person name="Good R."/>
            <person name="Gotea V."/>
            <person name="Gravely B."/>
            <person name="Greenberg A.J."/>
            <person name="Griffiths-Jones S."/>
            <person name="Gross S."/>
            <person name="Guigo R."/>
            <person name="Gustafson E.A."/>
            <person name="Haerty W."/>
            <person name="Hahn M.W."/>
            <person name="Halligan D.L."/>
            <person name="Halpern A.L."/>
            <person name="Halter G.M."/>
            <person name="Han M.V."/>
            <person name="Heger A."/>
            <person name="Hillier L."/>
            <person name="Hinrichs A.S."/>
            <person name="Holmes I."/>
            <person name="Hoskins R.A."/>
            <person name="Hubisz M.J."/>
            <person name="Hultmark D."/>
            <person name="Huntley M.A."/>
            <person name="Jaffe D.B."/>
            <person name="Jagadeeshan S."/>
            <person name="Jeck W.R."/>
            <person name="Johnson J."/>
            <person name="Jones C.D."/>
            <person name="Jordan W.C."/>
            <person name="Karpen G.H."/>
            <person name="Kataoka E."/>
            <person name="Keightley P.D."/>
            <person name="Kheradpour P."/>
            <person name="Kirkness E.F."/>
            <person name="Koerich L.B."/>
            <person name="Kristiansen K."/>
            <person name="Kudrna D."/>
            <person name="Kulathinal R.J."/>
            <person name="Kumar S."/>
            <person name="Kwok R."/>
            <person name="Lander E."/>
            <person name="Langley C.H."/>
            <person name="Lapoint R."/>
            <person name="Lazzaro B.P."/>
            <person name="Lee S.J."/>
            <person name="Levesque L."/>
            <person name="Li R."/>
            <person name="Lin C.F."/>
            <person name="Lin M.F."/>
            <person name="Lindblad-Toh K."/>
            <person name="Llopart A."/>
            <person name="Long M."/>
            <person name="Low L."/>
            <person name="Lozovsky E."/>
            <person name="Lu J."/>
            <person name="Luo M."/>
            <person name="Machado C.A."/>
            <person name="Makalowski W."/>
            <person name="Marzo M."/>
            <person name="Matsuda M."/>
            <person name="Matzkin L."/>
            <person name="McAllister B."/>
            <person name="McBride C.S."/>
            <person name="McKernan B."/>
            <person name="McKernan K."/>
            <person name="Mendez-Lago M."/>
            <person name="Minx P."/>
            <person name="Mollenhauer M.U."/>
            <person name="Montooth K."/>
            <person name="Mount S.M."/>
            <person name="Mu X."/>
            <person name="Myers E."/>
            <person name="Negre B."/>
            <person name="Newfeld S."/>
            <person name="Nielsen R."/>
            <person name="Noor M.A."/>
            <person name="O'Grady P."/>
            <person name="Pachter L."/>
            <person name="Papaceit M."/>
            <person name="Parisi M.J."/>
            <person name="Parisi M."/>
            <person name="Parts L."/>
            <person name="Pedersen J.S."/>
            <person name="Pesole G."/>
            <person name="Phillippy A.M."/>
            <person name="Ponting C.P."/>
            <person name="Pop M."/>
            <person name="Porcelli D."/>
            <person name="Powell J.R."/>
            <person name="Prohaska S."/>
            <person name="Pruitt K."/>
            <person name="Puig M."/>
            <person name="Quesneville H."/>
            <person name="Ram K.R."/>
            <person name="Rand D."/>
            <person name="Rasmussen M.D."/>
            <person name="Reed L.K."/>
            <person name="Reenan R."/>
            <person name="Reily A."/>
            <person name="Remington K.A."/>
            <person name="Rieger T.T."/>
            <person name="Ritchie M.G."/>
            <person name="Robin C."/>
            <person name="Rogers Y.H."/>
            <person name="Rohde C."/>
            <person name="Rozas J."/>
            <person name="Rubenfield M.J."/>
            <person name="Ruiz A."/>
            <person name="Russo S."/>
            <person name="Salzberg S.L."/>
            <person name="Sanchez-Gracia A."/>
            <person name="Saranga D.J."/>
            <person name="Sato H."/>
            <person name="Schaeffer S.W."/>
            <person name="Schatz M.C."/>
            <person name="Schlenke T."/>
            <person name="Schwartz R."/>
            <person name="Segarra C."/>
            <person name="Singh R.S."/>
            <person name="Sirot L."/>
            <person name="Sirota M."/>
            <person name="Sisneros N.B."/>
            <person name="Smith C.D."/>
            <person name="Smith T.F."/>
            <person name="Spieth J."/>
            <person name="Stage D.E."/>
            <person name="Stark A."/>
            <person name="Stephan W."/>
            <person name="Strausberg R.L."/>
            <person name="Strempel S."/>
            <person name="Sturgill D."/>
            <person name="Sutton G."/>
            <person name="Sutton G.G."/>
            <person name="Tao W."/>
            <person name="Teichmann S."/>
            <person name="Tobari Y.N."/>
            <person name="Tomimura Y."/>
            <person name="Tsolas J.M."/>
            <person name="Valente V.L."/>
            <person name="Venter E."/>
            <person name="Venter J.C."/>
            <person name="Vicario S."/>
            <person name="Vieira F.G."/>
            <person name="Vilella A.J."/>
            <person name="Villasante A."/>
            <person name="Walenz B."/>
            <person name="Wang J."/>
            <person name="Wasserman M."/>
            <person name="Watts T."/>
            <person name="Wilson D."/>
            <person name="Wilson R.K."/>
            <person name="Wing R.A."/>
            <person name="Wolfner M.F."/>
            <person name="Wong A."/>
            <person name="Wong G.K."/>
            <person name="Wu C.I."/>
            <person name="Wu G."/>
            <person name="Yamamoto D."/>
            <person name="Yang H.P."/>
            <person name="Yang S.P."/>
            <person name="Yorke J.A."/>
            <person name="Yoshida K."/>
            <person name="Zdobnov E."/>
            <person name="Zhang P."/>
            <person name="Zhang Y."/>
            <person name="Zimin A.V."/>
            <person name="Baldwin J."/>
            <person name="Abdouelleil A."/>
            <person name="Abdulkadir J."/>
            <person name="Abebe A."/>
            <person name="Abera B."/>
            <person name="Abreu J."/>
            <person name="Acer S.C."/>
            <person name="Aftuck L."/>
            <person name="Alexander A."/>
            <person name="An P."/>
            <person name="Anderson E."/>
            <person name="Anderson S."/>
            <person name="Arachi H."/>
            <person name="Azer M."/>
            <person name="Bachantsang P."/>
            <person name="Barry A."/>
            <person name="Bayul T."/>
            <person name="Berlin A."/>
            <person name="Bessette D."/>
            <person name="Bloom T."/>
            <person name="Blye J."/>
            <person name="Boguslavskiy L."/>
            <person name="Bonnet C."/>
            <person name="Boukhgalter B."/>
            <person name="Bourzgui I."/>
            <person name="Brown A."/>
            <person name="Cahill P."/>
            <person name="Channer S."/>
            <person name="Cheshatsang Y."/>
            <person name="Chuda L."/>
            <person name="Citroen M."/>
            <person name="Collymore A."/>
            <person name="Cooke P."/>
            <person name="Costello M."/>
            <person name="D'Aco K."/>
            <person name="Daza R."/>
            <person name="De Haan G."/>
            <person name="DeGray S."/>
            <person name="DeMaso C."/>
            <person name="Dhargay N."/>
            <person name="Dooley K."/>
            <person name="Dooley E."/>
            <person name="Doricent M."/>
            <person name="Dorje P."/>
            <person name="Dorjee K."/>
            <person name="Dupes A."/>
            <person name="Elong R."/>
            <person name="Falk J."/>
            <person name="Farina A."/>
            <person name="Faro S."/>
            <person name="Ferguson D."/>
            <person name="Fisher S."/>
            <person name="Foley C.D."/>
            <person name="Franke A."/>
            <person name="Friedrich D."/>
            <person name="Gadbois L."/>
            <person name="Gearin G."/>
            <person name="Gearin C.R."/>
            <person name="Giannoukos G."/>
            <person name="Goode T."/>
            <person name="Graham J."/>
            <person name="Grandbois E."/>
            <person name="Grewal S."/>
            <person name="Gyaltsen K."/>
            <person name="Hafez N."/>
            <person name="Hagos B."/>
            <person name="Hall J."/>
            <person name="Henson C."/>
            <person name="Hollinger A."/>
            <person name="Honan T."/>
            <person name="Huard M.D."/>
            <person name="Hughes L."/>
            <person name="Hurhula B."/>
            <person name="Husby M.E."/>
            <person name="Kamat A."/>
            <person name="Kanga B."/>
            <person name="Kashin S."/>
            <person name="Khazanovich D."/>
            <person name="Kisner P."/>
            <person name="Lance K."/>
            <person name="Lara M."/>
            <person name="Lee W."/>
            <person name="Lennon N."/>
            <person name="Letendre F."/>
            <person name="LeVine R."/>
            <person name="Lipovsky A."/>
            <person name="Liu X."/>
            <person name="Liu J."/>
            <person name="Liu S."/>
            <person name="Lokyitsang T."/>
            <person name="Lokyitsang Y."/>
            <person name="Lubonja R."/>
            <person name="Lui A."/>
            <person name="MacDonald P."/>
            <person name="Magnisalis V."/>
            <person name="Maru K."/>
            <person name="Matthews C."/>
            <person name="McCusker W."/>
            <person name="McDonough S."/>
            <person name="Mehta T."/>
            <person name="Meldrim J."/>
            <person name="Meneus L."/>
            <person name="Mihai O."/>
            <person name="Mihalev A."/>
            <person name="Mihova T."/>
            <person name="Mittelman R."/>
            <person name="Mlenga V."/>
            <person name="Montmayeur A."/>
            <person name="Mulrain L."/>
            <person name="Navidi A."/>
            <person name="Naylor J."/>
            <person name="Negash T."/>
            <person name="Nguyen T."/>
            <person name="Nguyen N."/>
            <person name="Nicol R."/>
            <person name="Norbu C."/>
            <person name="Norbu N."/>
            <person name="Novod N."/>
            <person name="O'Neill B."/>
            <person name="Osman S."/>
            <person name="Markiewicz E."/>
            <person name="Oyono O.L."/>
            <person name="Patti C."/>
            <person name="Phunkhang P."/>
            <person name="Pierre F."/>
            <person name="Priest M."/>
            <person name="Raghuraman S."/>
            <person name="Rege F."/>
            <person name="Reyes R."/>
            <person name="Rise C."/>
            <person name="Rogov P."/>
            <person name="Ross K."/>
            <person name="Ryan E."/>
            <person name="Settipalli S."/>
            <person name="Shea T."/>
            <person name="Sherpa N."/>
            <person name="Shi L."/>
            <person name="Shih D."/>
            <person name="Sparrow T."/>
            <person name="Spaulding J."/>
            <person name="Stalker J."/>
            <person name="Stange-Thomann N."/>
            <person name="Stavropoulos S."/>
            <person name="Stone C."/>
            <person name="Strader C."/>
            <person name="Tesfaye S."/>
            <person name="Thomson T."/>
            <person name="Thoulutsang Y."/>
            <person name="Thoulutsang D."/>
            <person name="Topham K."/>
            <person name="Topping I."/>
            <person name="Tsamla T."/>
            <person name="Vassiliev H."/>
            <person name="Vo A."/>
            <person name="Wangchuk T."/>
            <person name="Wangdi T."/>
            <person name="Weiand M."/>
            <person name="Wilkinson J."/>
            <person name="Wilson A."/>
            <person name="Yadav S."/>
            <person name="Young G."/>
            <person name="Yu Q."/>
            <person name="Zembek L."/>
            <person name="Zhong D."/>
            <person name="Zimmer A."/>
            <person name="Zwirko Z."/>
            <person name="Jaffe D.B."/>
            <person name="Alvarez P."/>
            <person name="Brockman W."/>
            <person name="Butler J."/>
            <person name="Chin C."/>
            <person name="Gnerre S."/>
            <person name="Grabherr M."/>
            <person name="Kleber M."/>
            <person name="Mauceli E."/>
            <person name="MacCallum I."/>
        </authorList>
    </citation>
    <scope>NUCLEOTIDE SEQUENCE [LARGE SCALE GENOMIC DNA]</scope>
    <source>
        <strain evidence="5">Tucson 15081-1352.22</strain>
    </source>
</reference>
<accession>B4KS56</accession>
<sequence length="636" mass="71163">MLLAFKAKFSEESLRSNDASFGEYLDERKLSYDNIASVLRKLNTIEDIAHMNQYAQLLQRNVRVRHLQHPQEQADKSAKFYKLKFGQLPINPKDVIEAHVDELILISEESLRASPLPTPLFLAQLPHVHEHHGAGNQMCRYFGSIVRVNNTFVIFKSREIPAKNCRIYRQYLLPITDVSQPMVTATLAEISPINTEIATNAEQLQAVRHIISGASTLSPYIVFGPPGTGKTTTVVEAILQLYVLNKGRILVTAGSNSACDTIALKMCEYIENHEKFAALPIDEKRDAVLRLFSKLTYLDGRLRSVHPLVLKYSNYSDCPIHRDLKDYRIIVTTLCMAGSLAFRKKGLPFAYVFVDEAAASTEPETLLGIVGIKDTACHVILSGDHKQLSPVVIDKCADTLGLRQSLMERLMLSKPYEVDAEGNYDCTIQTRLRYNYRSHPKIVGLFNKLYYNDELIAMAPPSSVNLAASWSHLSNAQSPILFHAVFGKTSRSPHSTSSYNDQEAKVVAWYIRTMLRRGIDNGVKPQAQDIGVITPYVAQCERLRHFLRQQGHQAVEVCTVHKCQGQEKPIVVGSLVCSNADTSFVANPQLLNVLISRAKSLLILIGNPSTLAKKQGFRYIIEQCKLSGNFLGVHNS</sequence>
<dbReference type="eggNOG" id="KOG1804">
    <property type="taxonomic scope" value="Eukaryota"/>
</dbReference>
<feature type="domain" description="DNA2/NAM7 helicase helicase" evidence="2">
    <location>
        <begin position="199"/>
        <end position="272"/>
    </location>
</feature>
<dbReference type="SMR" id="B4KS56"/>
<dbReference type="CDD" id="cd18808">
    <property type="entry name" value="SF1_C_Upf1"/>
    <property type="match status" value="1"/>
</dbReference>
<evidence type="ECO:0000313" key="5">
    <source>
        <dbReference type="Proteomes" id="UP000009192"/>
    </source>
</evidence>
<dbReference type="OMA" id="WALNDIR"/>
<dbReference type="InterPro" id="IPR026122">
    <property type="entry name" value="MOV-10/SDE3_DEXXQ/H-box"/>
</dbReference>
<evidence type="ECO:0000259" key="2">
    <source>
        <dbReference type="Pfam" id="PF13086"/>
    </source>
</evidence>
<dbReference type="GO" id="GO:0003723">
    <property type="term" value="F:RNA binding"/>
    <property type="evidence" value="ECO:0007669"/>
    <property type="project" value="InterPro"/>
</dbReference>
<dbReference type="GO" id="GO:0032574">
    <property type="term" value="F:5'-3' RNA helicase activity"/>
    <property type="evidence" value="ECO:0007669"/>
    <property type="project" value="InterPro"/>
</dbReference>
<dbReference type="InterPro" id="IPR027417">
    <property type="entry name" value="P-loop_NTPase"/>
</dbReference>
<dbReference type="Pfam" id="PF13086">
    <property type="entry name" value="AAA_11"/>
    <property type="match status" value="2"/>
</dbReference>
<name>B4KS56_DROMO</name>
<dbReference type="InterPro" id="IPR041679">
    <property type="entry name" value="DNA2/NAM7-like_C"/>
</dbReference>
<dbReference type="InterPro" id="IPR041677">
    <property type="entry name" value="DNA2/NAM7_AAA_11"/>
</dbReference>
<dbReference type="GO" id="GO:0043186">
    <property type="term" value="C:P granule"/>
    <property type="evidence" value="ECO:0007669"/>
    <property type="project" value="TreeGrafter"/>
</dbReference>
<dbReference type="HOGENOM" id="CLU_001666_6_4_1"/>
<dbReference type="Pfam" id="PF13087">
    <property type="entry name" value="AAA_12"/>
    <property type="match status" value="1"/>
</dbReference>
<dbReference type="Gene3D" id="3.40.50.300">
    <property type="entry name" value="P-loop containing nucleotide triphosphate hydrolases"/>
    <property type="match status" value="2"/>
</dbReference>